<feature type="compositionally biased region" description="Low complexity" evidence="1">
    <location>
        <begin position="348"/>
        <end position="375"/>
    </location>
</feature>
<feature type="non-terminal residue" evidence="2">
    <location>
        <position position="394"/>
    </location>
</feature>
<name>A0ABN9UVL4_9DINO</name>
<feature type="region of interest" description="Disordered" evidence="1">
    <location>
        <begin position="348"/>
        <end position="394"/>
    </location>
</feature>
<accession>A0ABN9UVL4</accession>
<evidence type="ECO:0000256" key="1">
    <source>
        <dbReference type="SAM" id="MobiDB-lite"/>
    </source>
</evidence>
<proteinExistence type="predicted"/>
<keyword evidence="3" id="KW-1185">Reference proteome</keyword>
<evidence type="ECO:0000313" key="3">
    <source>
        <dbReference type="Proteomes" id="UP001189429"/>
    </source>
</evidence>
<feature type="compositionally biased region" description="Low complexity" evidence="1">
    <location>
        <begin position="383"/>
        <end position="394"/>
    </location>
</feature>
<reference evidence="2" key="1">
    <citation type="submission" date="2023-10" db="EMBL/GenBank/DDBJ databases">
        <authorList>
            <person name="Chen Y."/>
            <person name="Shah S."/>
            <person name="Dougan E. K."/>
            <person name="Thang M."/>
            <person name="Chan C."/>
        </authorList>
    </citation>
    <scope>NUCLEOTIDE SEQUENCE [LARGE SCALE GENOMIC DNA]</scope>
</reference>
<sequence>MSDALGAVCRCVCGGGARPEAASGPGCDFDGVLPGAECVEQLPLPLSAAEALSFLDSPEQPLRGEPTKTGELWHLQDEERIGPVTFSLYVNGYTVAQGDSGRTEVVALSPFALVRNCTLAPQVGASALAVDISELKIFKLSFYTRNSCTFYGVKATGSADADAERQSWVHAISTAVQLVSQSLYPPFHISCQPLKSSASTARRLMAGYLLYHEGEQLITVLYCELSSHCSASGCAQLAVYQSECCQRRVMTLSISVQTKCVEKIGINCPCFAIDEHNFSARTCSERKLWLRAVSNLRVKLQNEAPTPSREELAHFRAAIEEHVASLRDSLGGPGRHDPVLQAVPRSCRAARAPSGAPPGRAAAGGASAALRPPSAEGSSGVLAASPAPEAAACQ</sequence>
<protein>
    <recommendedName>
        <fullName evidence="4">PH domain-containing protein</fullName>
    </recommendedName>
</protein>
<dbReference type="Proteomes" id="UP001189429">
    <property type="component" value="Unassembled WGS sequence"/>
</dbReference>
<gene>
    <name evidence="2" type="ORF">PCOR1329_LOCUS52115</name>
</gene>
<evidence type="ECO:0000313" key="2">
    <source>
        <dbReference type="EMBL" id="CAK0864161.1"/>
    </source>
</evidence>
<comment type="caution">
    <text evidence="2">The sequence shown here is derived from an EMBL/GenBank/DDBJ whole genome shotgun (WGS) entry which is preliminary data.</text>
</comment>
<organism evidence="2 3">
    <name type="scientific">Prorocentrum cordatum</name>
    <dbReference type="NCBI Taxonomy" id="2364126"/>
    <lineage>
        <taxon>Eukaryota</taxon>
        <taxon>Sar</taxon>
        <taxon>Alveolata</taxon>
        <taxon>Dinophyceae</taxon>
        <taxon>Prorocentrales</taxon>
        <taxon>Prorocentraceae</taxon>
        <taxon>Prorocentrum</taxon>
    </lineage>
</organism>
<dbReference type="EMBL" id="CAUYUJ010016337">
    <property type="protein sequence ID" value="CAK0864161.1"/>
    <property type="molecule type" value="Genomic_DNA"/>
</dbReference>
<evidence type="ECO:0008006" key="4">
    <source>
        <dbReference type="Google" id="ProtNLM"/>
    </source>
</evidence>